<gene>
    <name evidence="1" type="ORF">R3P38DRAFT_2816435</name>
</gene>
<keyword evidence="2" id="KW-1185">Reference proteome</keyword>
<sequence>MTCTQSQALQGPDILARFRHVDFRLLESRGISRKTSYLTPELSAQFRATGLRIHGNPLPDFETAHSIERNPLPPCENLLKLSGIHCHPVKSRLNWVESTATLESTANNKLKTLLIAKGKAHRFDGAEKYCWNQICPKRLTNHGSHTANGLTGLVDLLYGLERETVGLELKRLNSTTRASSDRLNRTSQRPSKPSIIQPWYPGKVYPYRLQTVQTLRKQYKHRTRRSKLYGRHKCTASIEYVSLIGVQKEALQVPGVLERFRGINFNGYRHCIYPNTPIEAIRNPARQHQSSDVKVGDNPRARTLRKFFRQLRNEIEEHTIQQGSARVNNGMQQNIGKLATQTSPLS</sequence>
<accession>A0AAV9YYQ4</accession>
<name>A0AAV9YYQ4_9AGAR</name>
<proteinExistence type="predicted"/>
<dbReference type="Proteomes" id="UP001362999">
    <property type="component" value="Unassembled WGS sequence"/>
</dbReference>
<organism evidence="1 2">
    <name type="scientific">Favolaschia claudopus</name>
    <dbReference type="NCBI Taxonomy" id="2862362"/>
    <lineage>
        <taxon>Eukaryota</taxon>
        <taxon>Fungi</taxon>
        <taxon>Dikarya</taxon>
        <taxon>Basidiomycota</taxon>
        <taxon>Agaricomycotina</taxon>
        <taxon>Agaricomycetes</taxon>
        <taxon>Agaricomycetidae</taxon>
        <taxon>Agaricales</taxon>
        <taxon>Marasmiineae</taxon>
        <taxon>Mycenaceae</taxon>
        <taxon>Favolaschia</taxon>
    </lineage>
</organism>
<dbReference type="AlphaFoldDB" id="A0AAV9YYQ4"/>
<evidence type="ECO:0000313" key="2">
    <source>
        <dbReference type="Proteomes" id="UP001362999"/>
    </source>
</evidence>
<protein>
    <submittedName>
        <fullName evidence="1">Uncharacterized protein</fullName>
    </submittedName>
</protein>
<dbReference type="EMBL" id="JAWWNJ010000283">
    <property type="protein sequence ID" value="KAK6966323.1"/>
    <property type="molecule type" value="Genomic_DNA"/>
</dbReference>
<reference evidence="1 2" key="1">
    <citation type="journal article" date="2024" name="J Genomics">
        <title>Draft genome sequencing and assembly of Favolaschia claudopus CIRM-BRFM 2984 isolated from oak limbs.</title>
        <authorList>
            <person name="Navarro D."/>
            <person name="Drula E."/>
            <person name="Chaduli D."/>
            <person name="Cazenave R."/>
            <person name="Ahrendt S."/>
            <person name="Wang J."/>
            <person name="Lipzen A."/>
            <person name="Daum C."/>
            <person name="Barry K."/>
            <person name="Grigoriev I.V."/>
            <person name="Favel A."/>
            <person name="Rosso M.N."/>
            <person name="Martin F."/>
        </authorList>
    </citation>
    <scope>NUCLEOTIDE SEQUENCE [LARGE SCALE GENOMIC DNA]</scope>
    <source>
        <strain evidence="1 2">CIRM-BRFM 2984</strain>
    </source>
</reference>
<evidence type="ECO:0000313" key="1">
    <source>
        <dbReference type="EMBL" id="KAK6966323.1"/>
    </source>
</evidence>
<comment type="caution">
    <text evidence="1">The sequence shown here is derived from an EMBL/GenBank/DDBJ whole genome shotgun (WGS) entry which is preliminary data.</text>
</comment>